<name>A0AC34PXT1_9BILA</name>
<evidence type="ECO:0000313" key="2">
    <source>
        <dbReference type="WBParaSite" id="JU765_v2.g10944.t1"/>
    </source>
</evidence>
<accession>A0AC34PXT1</accession>
<evidence type="ECO:0000313" key="1">
    <source>
        <dbReference type="Proteomes" id="UP000887576"/>
    </source>
</evidence>
<protein>
    <submittedName>
        <fullName evidence="2">Tubby C-terminal domain-containing protein</fullName>
    </submittedName>
</protein>
<dbReference type="Proteomes" id="UP000887576">
    <property type="component" value="Unplaced"/>
</dbReference>
<sequence length="183" mass="20677">MKSPNLNTRNPSVNLRVGNNAVGSKLPKTTIDGIISTSDLTVGQLRAEIRTIAQQVSQIEEKITIDMLNDIRGDLQQRVEHIKAVLGEPLMIESTTKYQKKPRTLTMTNKTPFWNEQTQVYQLDFGGRVTQESAKNFQIEYNSEQVMQFGRIENGAYTLDFRQPFSAIQAFAIALASITQRLK</sequence>
<dbReference type="WBParaSite" id="JU765_v2.g10944.t1">
    <property type="protein sequence ID" value="JU765_v2.g10944.t1"/>
    <property type="gene ID" value="JU765_v2.g10944"/>
</dbReference>
<reference evidence="2" key="1">
    <citation type="submission" date="2022-11" db="UniProtKB">
        <authorList>
            <consortium name="WormBaseParasite"/>
        </authorList>
    </citation>
    <scope>IDENTIFICATION</scope>
</reference>
<proteinExistence type="predicted"/>
<organism evidence="1 2">
    <name type="scientific">Panagrolaimus sp. JU765</name>
    <dbReference type="NCBI Taxonomy" id="591449"/>
    <lineage>
        <taxon>Eukaryota</taxon>
        <taxon>Metazoa</taxon>
        <taxon>Ecdysozoa</taxon>
        <taxon>Nematoda</taxon>
        <taxon>Chromadorea</taxon>
        <taxon>Rhabditida</taxon>
        <taxon>Tylenchina</taxon>
        <taxon>Panagrolaimomorpha</taxon>
        <taxon>Panagrolaimoidea</taxon>
        <taxon>Panagrolaimidae</taxon>
        <taxon>Panagrolaimus</taxon>
    </lineage>
</organism>